<comment type="caution">
    <text evidence="2">The sequence shown here is derived from an EMBL/GenBank/DDBJ whole genome shotgun (WGS) entry which is preliminary data.</text>
</comment>
<protein>
    <submittedName>
        <fullName evidence="2">Uncharacterized protein</fullName>
    </submittedName>
</protein>
<dbReference type="Proteomes" id="UP001575105">
    <property type="component" value="Unassembled WGS sequence"/>
</dbReference>
<proteinExistence type="predicted"/>
<keyword evidence="1" id="KW-0812">Transmembrane</keyword>
<dbReference type="RefSeq" id="WP_425344311.1">
    <property type="nucleotide sequence ID" value="NZ_JBGUBD010000002.1"/>
</dbReference>
<accession>A0ABV4U3P0</accession>
<dbReference type="EMBL" id="JBGUBD010000002">
    <property type="protein sequence ID" value="MFA9477386.1"/>
    <property type="molecule type" value="Genomic_DNA"/>
</dbReference>
<reference evidence="2 3" key="1">
    <citation type="submission" date="2024-08" db="EMBL/GenBank/DDBJ databases">
        <title>Whole-genome sequencing of halo(alkali)philic microorganisms from hypersaline lakes.</title>
        <authorList>
            <person name="Sorokin D.Y."/>
            <person name="Merkel A.Y."/>
            <person name="Messina E."/>
            <person name="Yakimov M."/>
        </authorList>
    </citation>
    <scope>NUCLEOTIDE SEQUENCE [LARGE SCALE GENOMIC DNA]</scope>
    <source>
        <strain evidence="2 3">AB-hyl4</strain>
    </source>
</reference>
<evidence type="ECO:0000256" key="1">
    <source>
        <dbReference type="SAM" id="Phobius"/>
    </source>
</evidence>
<sequence>MTAPPNIPHTTTRTTPGSLLTAFAILGGALAWLSHLLLAYLIAEFGCLTALRHPMLFQLTGVAWGILLVSGLTFAVAVASIFAAHRLHRVLTDTGHAPQANLRFLARFGRISNLLFAFVIVFQSVPIFFYLGAC</sequence>
<feature type="transmembrane region" description="Helical" evidence="1">
    <location>
        <begin position="111"/>
        <end position="131"/>
    </location>
</feature>
<feature type="transmembrane region" description="Helical" evidence="1">
    <location>
        <begin position="62"/>
        <end position="84"/>
    </location>
</feature>
<keyword evidence="1" id="KW-0472">Membrane</keyword>
<keyword evidence="3" id="KW-1185">Reference proteome</keyword>
<evidence type="ECO:0000313" key="2">
    <source>
        <dbReference type="EMBL" id="MFA9477386.1"/>
    </source>
</evidence>
<keyword evidence="1" id="KW-1133">Transmembrane helix</keyword>
<feature type="transmembrane region" description="Helical" evidence="1">
    <location>
        <begin position="20"/>
        <end position="42"/>
    </location>
</feature>
<evidence type="ECO:0000313" key="3">
    <source>
        <dbReference type="Proteomes" id="UP001575105"/>
    </source>
</evidence>
<gene>
    <name evidence="2" type="ORF">ACERK3_03655</name>
</gene>
<organism evidence="2 3">
    <name type="scientific">Natronomicrosphaera hydrolytica</name>
    <dbReference type="NCBI Taxonomy" id="3242702"/>
    <lineage>
        <taxon>Bacteria</taxon>
        <taxon>Pseudomonadati</taxon>
        <taxon>Planctomycetota</taxon>
        <taxon>Phycisphaerae</taxon>
        <taxon>Phycisphaerales</taxon>
        <taxon>Phycisphaeraceae</taxon>
        <taxon>Natronomicrosphaera</taxon>
    </lineage>
</organism>
<name>A0ABV4U3P0_9BACT</name>